<dbReference type="InterPro" id="IPR014710">
    <property type="entry name" value="RmlC-like_jellyroll"/>
</dbReference>
<evidence type="ECO:0000256" key="5">
    <source>
        <dbReference type="ARBA" id="ARBA00029758"/>
    </source>
</evidence>
<dbReference type="Pfam" id="PF00908">
    <property type="entry name" value="dTDP_sugar_isom"/>
    <property type="match status" value="1"/>
</dbReference>
<dbReference type="EMBL" id="JBHSHJ010000008">
    <property type="protein sequence ID" value="MFC4789538.1"/>
    <property type="molecule type" value="Genomic_DNA"/>
</dbReference>
<dbReference type="PANTHER" id="PTHR21047:SF2">
    <property type="entry name" value="THYMIDINE DIPHOSPHO-4-KETO-RHAMNOSE 3,5-EPIMERASE"/>
    <property type="match status" value="1"/>
</dbReference>
<dbReference type="InterPro" id="IPR011051">
    <property type="entry name" value="RmlC_Cupin_sf"/>
</dbReference>
<comment type="caution">
    <text evidence="8">The sequence shown here is derived from an EMBL/GenBank/DDBJ whole genome shotgun (WGS) entry which is preliminary data.</text>
</comment>
<dbReference type="Proteomes" id="UP001596001">
    <property type="component" value="Unassembled WGS sequence"/>
</dbReference>
<dbReference type="EC" id="5.1.3.13" evidence="3"/>
<dbReference type="RefSeq" id="WP_382433013.1">
    <property type="nucleotide sequence ID" value="NZ_JBHSHJ010000008.1"/>
</dbReference>
<evidence type="ECO:0000256" key="4">
    <source>
        <dbReference type="ARBA" id="ARBA00019595"/>
    </source>
</evidence>
<gene>
    <name evidence="8" type="ORF">ACFO6X_11165</name>
</gene>
<evidence type="ECO:0000256" key="1">
    <source>
        <dbReference type="ARBA" id="ARBA00001298"/>
    </source>
</evidence>
<dbReference type="SUPFAM" id="SSF51182">
    <property type="entry name" value="RmlC-like cupins"/>
    <property type="match status" value="1"/>
</dbReference>
<comment type="function">
    <text evidence="2">Catalyzes the epimerization of the C3' and C5'positions of dTDP-6-deoxy-D-xylo-4-hexulose, forming dTDP-6-deoxy-L-lyxo-4-hexulose.</text>
</comment>
<sequence>MSRFMVTTTPLPGVMKIQRQPLADARGALTRLFCSHDLAAAGWDGPIAQINHTHTVHRGTVRGLHYQRPPAAEAKLVSCLQGAVWDVVVDLRAGSPTFLQWYAQELSAENNTALLIAPGCAHGFQTLADNTELLYLHSAPYTPGCEGAVHVREPQLAIAWPLPIIHLSARDATHALLPPEFQGIAL</sequence>
<evidence type="ECO:0000256" key="2">
    <source>
        <dbReference type="ARBA" id="ARBA00001997"/>
    </source>
</evidence>
<keyword evidence="9" id="KW-1185">Reference proteome</keyword>
<organism evidence="8 9">
    <name type="scientific">Giesbergeria sinuosa</name>
    <dbReference type="NCBI Taxonomy" id="80883"/>
    <lineage>
        <taxon>Bacteria</taxon>
        <taxon>Pseudomonadati</taxon>
        <taxon>Pseudomonadota</taxon>
        <taxon>Betaproteobacteria</taxon>
        <taxon>Burkholderiales</taxon>
        <taxon>Comamonadaceae</taxon>
        <taxon>Giesbergeria</taxon>
    </lineage>
</organism>
<dbReference type="InterPro" id="IPR000888">
    <property type="entry name" value="RmlC-like"/>
</dbReference>
<reference evidence="9" key="1">
    <citation type="journal article" date="2019" name="Int. J. Syst. Evol. Microbiol.">
        <title>The Global Catalogue of Microorganisms (GCM) 10K type strain sequencing project: providing services to taxonomists for standard genome sequencing and annotation.</title>
        <authorList>
            <consortium name="The Broad Institute Genomics Platform"/>
            <consortium name="The Broad Institute Genome Sequencing Center for Infectious Disease"/>
            <person name="Wu L."/>
            <person name="Ma J."/>
        </authorList>
    </citation>
    <scope>NUCLEOTIDE SEQUENCE [LARGE SCALE GENOMIC DNA]</scope>
    <source>
        <strain evidence="9">CCUG 49452</strain>
    </source>
</reference>
<comment type="catalytic activity">
    <reaction evidence="1">
        <text>dTDP-4-dehydro-6-deoxy-alpha-D-glucose = dTDP-4-dehydro-beta-L-rhamnose</text>
        <dbReference type="Rhea" id="RHEA:16969"/>
        <dbReference type="ChEBI" id="CHEBI:57649"/>
        <dbReference type="ChEBI" id="CHEBI:62830"/>
        <dbReference type="EC" id="5.1.3.13"/>
    </reaction>
</comment>
<evidence type="ECO:0000256" key="6">
    <source>
        <dbReference type="ARBA" id="ARBA00031424"/>
    </source>
</evidence>
<accession>A0ABV9QFF8</accession>
<dbReference type="Gene3D" id="2.60.120.10">
    <property type="entry name" value="Jelly Rolls"/>
    <property type="match status" value="1"/>
</dbReference>
<dbReference type="PANTHER" id="PTHR21047">
    <property type="entry name" value="DTDP-6-DEOXY-D-GLUCOSE-3,5 EPIMERASE"/>
    <property type="match status" value="1"/>
</dbReference>
<proteinExistence type="predicted"/>
<evidence type="ECO:0000256" key="7">
    <source>
        <dbReference type="ARBA" id="ARBA00033311"/>
    </source>
</evidence>
<evidence type="ECO:0000256" key="3">
    <source>
        <dbReference type="ARBA" id="ARBA00012098"/>
    </source>
</evidence>
<evidence type="ECO:0000313" key="8">
    <source>
        <dbReference type="EMBL" id="MFC4789538.1"/>
    </source>
</evidence>
<name>A0ABV9QFF8_9BURK</name>
<dbReference type="CDD" id="cd00438">
    <property type="entry name" value="cupin_RmlC"/>
    <property type="match status" value="1"/>
</dbReference>
<protein>
    <recommendedName>
        <fullName evidence="4">dTDP-4-dehydrorhamnose 3,5-epimerase</fullName>
        <ecNumber evidence="3">5.1.3.13</ecNumber>
    </recommendedName>
    <alternativeName>
        <fullName evidence="6">Thymidine diphospho-4-keto-rhamnose 3,5-epimerase</fullName>
    </alternativeName>
    <alternativeName>
        <fullName evidence="5">dTDP-4-keto-6-deoxyglucose 3,5-epimerase</fullName>
    </alternativeName>
    <alternativeName>
        <fullName evidence="7">dTDP-6-deoxy-D-xylo-4-hexulose 3,5-epimerase</fullName>
    </alternativeName>
</protein>
<evidence type="ECO:0000313" key="9">
    <source>
        <dbReference type="Proteomes" id="UP001596001"/>
    </source>
</evidence>